<dbReference type="EMBL" id="LYOS01000002">
    <property type="protein sequence ID" value="OFV67904.1"/>
    <property type="molecule type" value="Genomic_DNA"/>
</dbReference>
<reference evidence="1" key="1">
    <citation type="submission" date="2016-05" db="EMBL/GenBank/DDBJ databases">
        <title>Microbial consortia oxidize butane by reversing methanogenesis.</title>
        <authorList>
            <person name="Laso-Perez R."/>
            <person name="Richter M."/>
            <person name="Wegener G."/>
            <person name="Musat F."/>
        </authorList>
    </citation>
    <scope>NUCLEOTIDE SEQUENCE [LARGE SCALE GENOMIC DNA]</scope>
    <source>
        <strain evidence="1">BOX2</strain>
    </source>
</reference>
<name>A0A1F2P9Z9_9EURY</name>
<evidence type="ECO:0000313" key="1">
    <source>
        <dbReference type="EMBL" id="OFV67904.1"/>
    </source>
</evidence>
<protein>
    <submittedName>
        <fullName evidence="1">Uncharacterized protein</fullName>
    </submittedName>
</protein>
<dbReference type="AlphaFoldDB" id="A0A1F2P9Z9"/>
<accession>A0A1F2P9Z9</accession>
<gene>
    <name evidence="1" type="ORF">SCAL_000544</name>
</gene>
<comment type="caution">
    <text evidence="1">The sequence shown here is derived from an EMBL/GenBank/DDBJ whole genome shotgun (WGS) entry which is preliminary data.</text>
</comment>
<proteinExistence type="predicted"/>
<organism evidence="1 2">
    <name type="scientific">Candidatus Syntropharchaeum caldarium</name>
    <dbReference type="NCBI Taxonomy" id="1838285"/>
    <lineage>
        <taxon>Archaea</taxon>
        <taxon>Methanobacteriati</taxon>
        <taxon>Methanobacteriota</taxon>
        <taxon>Stenosarchaea group</taxon>
        <taxon>Methanomicrobia</taxon>
        <taxon>Methanosarcinales</taxon>
        <taxon>ANME-2 cluster</taxon>
        <taxon>Candidatus Syntropharchaeum</taxon>
    </lineage>
</organism>
<dbReference type="Proteomes" id="UP000186940">
    <property type="component" value="Unassembled WGS sequence"/>
</dbReference>
<dbReference type="STRING" id="1838285.SCAL_000544"/>
<keyword evidence="2" id="KW-1185">Reference proteome</keyword>
<sequence>MDLIEGFSKVCMVELGGKEIMSEVSKPVRELDEKLGLGLFPK</sequence>
<evidence type="ECO:0000313" key="2">
    <source>
        <dbReference type="Proteomes" id="UP000186940"/>
    </source>
</evidence>